<reference evidence="1" key="1">
    <citation type="submission" date="2021-02" db="EMBL/GenBank/DDBJ databases">
        <authorList>
            <person name="Nowell W R."/>
        </authorList>
    </citation>
    <scope>NUCLEOTIDE SEQUENCE</scope>
</reference>
<dbReference type="EMBL" id="CAJOBA010049764">
    <property type="protein sequence ID" value="CAF4227236.1"/>
    <property type="molecule type" value="Genomic_DNA"/>
</dbReference>
<dbReference type="Proteomes" id="UP000677228">
    <property type="component" value="Unassembled WGS sequence"/>
</dbReference>
<dbReference type="EMBL" id="CAJNOK010027987">
    <property type="protein sequence ID" value="CAF1428795.1"/>
    <property type="molecule type" value="Genomic_DNA"/>
</dbReference>
<evidence type="ECO:0000313" key="1">
    <source>
        <dbReference type="EMBL" id="CAF1428795.1"/>
    </source>
</evidence>
<comment type="caution">
    <text evidence="1">The sequence shown here is derived from an EMBL/GenBank/DDBJ whole genome shotgun (WGS) entry which is preliminary data.</text>
</comment>
<protein>
    <submittedName>
        <fullName evidence="1">Uncharacterized protein</fullName>
    </submittedName>
</protein>
<gene>
    <name evidence="1" type="ORF">OVA965_LOCUS33956</name>
    <name evidence="2" type="ORF">TMI583_LOCUS34862</name>
</gene>
<organism evidence="1 3">
    <name type="scientific">Didymodactylos carnosus</name>
    <dbReference type="NCBI Taxonomy" id="1234261"/>
    <lineage>
        <taxon>Eukaryota</taxon>
        <taxon>Metazoa</taxon>
        <taxon>Spiralia</taxon>
        <taxon>Gnathifera</taxon>
        <taxon>Rotifera</taxon>
        <taxon>Eurotatoria</taxon>
        <taxon>Bdelloidea</taxon>
        <taxon>Philodinida</taxon>
        <taxon>Philodinidae</taxon>
        <taxon>Didymodactylos</taxon>
    </lineage>
</organism>
<feature type="non-terminal residue" evidence="1">
    <location>
        <position position="1"/>
    </location>
</feature>
<evidence type="ECO:0000313" key="2">
    <source>
        <dbReference type="EMBL" id="CAF4227236.1"/>
    </source>
</evidence>
<evidence type="ECO:0000313" key="3">
    <source>
        <dbReference type="Proteomes" id="UP000677228"/>
    </source>
</evidence>
<accession>A0A8S2FCV1</accession>
<sequence length="87" mass="9460">VIGRNYGCFNGTTEAVCTQAAILPSSGEIRWVHSGLDLNADWVIECGDITAYKLQSFGGGWSDWYVLGVNDGNGLRRNAHIPTLFVN</sequence>
<name>A0A8S2FCV1_9BILA</name>
<proteinExistence type="predicted"/>
<dbReference type="AlphaFoldDB" id="A0A8S2FCV1"/>
<dbReference type="Proteomes" id="UP000682733">
    <property type="component" value="Unassembled WGS sequence"/>
</dbReference>